<evidence type="ECO:0000313" key="7">
    <source>
        <dbReference type="Proteomes" id="UP001556367"/>
    </source>
</evidence>
<gene>
    <name evidence="6" type="ORF">HGRIS_008808</name>
</gene>
<organism evidence="6 7">
    <name type="scientific">Hohenbuehelia grisea</name>
    <dbReference type="NCBI Taxonomy" id="104357"/>
    <lineage>
        <taxon>Eukaryota</taxon>
        <taxon>Fungi</taxon>
        <taxon>Dikarya</taxon>
        <taxon>Basidiomycota</taxon>
        <taxon>Agaricomycotina</taxon>
        <taxon>Agaricomycetes</taxon>
        <taxon>Agaricomycetidae</taxon>
        <taxon>Agaricales</taxon>
        <taxon>Pleurotineae</taxon>
        <taxon>Pleurotaceae</taxon>
        <taxon>Hohenbuehelia</taxon>
    </lineage>
</organism>
<dbReference type="EMBL" id="JASNQZ010000011">
    <property type="protein sequence ID" value="KAL0952199.1"/>
    <property type="molecule type" value="Genomic_DNA"/>
</dbReference>
<dbReference type="InterPro" id="IPR026896">
    <property type="entry name" value="CSTF_C"/>
</dbReference>
<name>A0ABR3J962_9AGAR</name>
<dbReference type="PANTHER" id="PTHR45735:SF2">
    <property type="entry name" value="CLEAVAGE STIMULATION FACTOR SUBUNIT 2"/>
    <property type="match status" value="1"/>
</dbReference>
<proteinExistence type="predicted"/>
<protein>
    <recommendedName>
        <fullName evidence="8">Cleavage stimulation factor subunit 2 hinge domain-containing protein</fullName>
    </recommendedName>
</protein>
<comment type="subcellular location">
    <subcellularLocation>
        <location evidence="1">Nucleus</location>
    </subcellularLocation>
</comment>
<feature type="domain" description="Cleavage stimulation factor subunit 2 hinge" evidence="5">
    <location>
        <begin position="28"/>
        <end position="82"/>
    </location>
</feature>
<keyword evidence="7" id="KW-1185">Reference proteome</keyword>
<dbReference type="InterPro" id="IPR025742">
    <property type="entry name" value="CSTF2_hinge"/>
</dbReference>
<feature type="compositionally biased region" description="Pro residues" evidence="3">
    <location>
        <begin position="173"/>
        <end position="185"/>
    </location>
</feature>
<evidence type="ECO:0000313" key="6">
    <source>
        <dbReference type="EMBL" id="KAL0952199.1"/>
    </source>
</evidence>
<evidence type="ECO:0000259" key="4">
    <source>
        <dbReference type="Pfam" id="PF14304"/>
    </source>
</evidence>
<comment type="caution">
    <text evidence="6">The sequence shown here is derived from an EMBL/GenBank/DDBJ whole genome shotgun (WGS) entry which is preliminary data.</text>
</comment>
<feature type="domain" description="Transcription termination and cleavage factor C-terminal" evidence="4">
    <location>
        <begin position="204"/>
        <end position="236"/>
    </location>
</feature>
<dbReference type="Proteomes" id="UP001556367">
    <property type="component" value="Unassembled WGS sequence"/>
</dbReference>
<evidence type="ECO:0000256" key="3">
    <source>
        <dbReference type="SAM" id="MobiDB-lite"/>
    </source>
</evidence>
<dbReference type="Pfam" id="PF14304">
    <property type="entry name" value="CSTF_C"/>
    <property type="match status" value="1"/>
</dbReference>
<sequence>MVGRKELLGARLGASPSDSIVSTTMSDQSLATEQLLELLLHLKKAGPDAAKQILNSQPQIAYALITLMVNMNAINFEVFQKTLASFGGNNQDVKPAAPLPSAIPPHLAQAHAAPHYRTSTPPAAAVSAPPHSGTNGHGFNHVPSQPGYGRPPPAGPSYAQPTAAHGHHAGYPPHVPPYGHAPPAAPSSAPASNMSDSLAGMSDEQKAMLTRVISMTPEQISMLPPADRANIIQLRTTLGLPS</sequence>
<evidence type="ECO:0000259" key="5">
    <source>
        <dbReference type="Pfam" id="PF14327"/>
    </source>
</evidence>
<feature type="region of interest" description="Disordered" evidence="3">
    <location>
        <begin position="109"/>
        <end position="198"/>
    </location>
</feature>
<feature type="compositionally biased region" description="Low complexity" evidence="3">
    <location>
        <begin position="109"/>
        <end position="130"/>
    </location>
</feature>
<keyword evidence="2" id="KW-0539">Nucleus</keyword>
<evidence type="ECO:0000256" key="1">
    <source>
        <dbReference type="ARBA" id="ARBA00004123"/>
    </source>
</evidence>
<evidence type="ECO:0008006" key="8">
    <source>
        <dbReference type="Google" id="ProtNLM"/>
    </source>
</evidence>
<evidence type="ECO:0000256" key="2">
    <source>
        <dbReference type="ARBA" id="ARBA00023242"/>
    </source>
</evidence>
<dbReference type="InterPro" id="IPR038192">
    <property type="entry name" value="CSTF_C_sf"/>
</dbReference>
<dbReference type="Pfam" id="PF14327">
    <property type="entry name" value="CSTF2_hinge"/>
    <property type="match status" value="1"/>
</dbReference>
<dbReference type="Gene3D" id="1.10.20.70">
    <property type="entry name" value="Transcription termination and cleavage factor, C-terminal domain"/>
    <property type="match status" value="1"/>
</dbReference>
<accession>A0ABR3J962</accession>
<reference evidence="7" key="1">
    <citation type="submission" date="2024-06" db="EMBL/GenBank/DDBJ databases">
        <title>Multi-omics analyses provide insights into the biosynthesis of the anticancer antibiotic pleurotin in Hohenbuehelia grisea.</title>
        <authorList>
            <person name="Weaver J.A."/>
            <person name="Alberti F."/>
        </authorList>
    </citation>
    <scope>NUCLEOTIDE SEQUENCE [LARGE SCALE GENOMIC DNA]</scope>
    <source>
        <strain evidence="7">T-177</strain>
    </source>
</reference>
<dbReference type="PANTHER" id="PTHR45735">
    <property type="entry name" value="CLEAVAGE STIMULATION FACTOR SUBUNIT 2"/>
    <property type="match status" value="1"/>
</dbReference>